<dbReference type="AlphaFoldDB" id="A0A7S1YS50"/>
<evidence type="ECO:0000313" key="2">
    <source>
        <dbReference type="EMBL" id="CAD9317974.1"/>
    </source>
</evidence>
<dbReference type="EMBL" id="HBGN01006872">
    <property type="protein sequence ID" value="CAD9317974.1"/>
    <property type="molecule type" value="Transcribed_RNA"/>
</dbReference>
<feature type="transmembrane region" description="Helical" evidence="1">
    <location>
        <begin position="178"/>
        <end position="199"/>
    </location>
</feature>
<reference evidence="2" key="1">
    <citation type="submission" date="2021-01" db="EMBL/GenBank/DDBJ databases">
        <authorList>
            <person name="Corre E."/>
            <person name="Pelletier E."/>
            <person name="Niang G."/>
            <person name="Scheremetjew M."/>
            <person name="Finn R."/>
            <person name="Kale V."/>
            <person name="Holt S."/>
            <person name="Cochrane G."/>
            <person name="Meng A."/>
            <person name="Brown T."/>
            <person name="Cohen L."/>
        </authorList>
    </citation>
    <scope>NUCLEOTIDE SEQUENCE</scope>
    <source>
        <strain evidence="2">Pop2</strain>
    </source>
</reference>
<sequence>MPALKRYIKNEYKNWTNQANTHKQQQHHQQQDDTNDSYKIMTAPKKYTIINGVTKINPAYNKGTNQSTMPRQRQQQENTEETFKIMTIPKKYIIINGVTKKNPAYKEWLNQTANTPQQQQHQEKHIASKAEAVGLIHSNEKDKQKIETPEDNLTLPDSEKHRTLIMKKKMRLKQNRKVWIAAGATGGAIVGGIVTFPFAPIGVALGANIGGRATYAARKKHENRKLKKFDRKIMLHAHEELKVESHTLS</sequence>
<proteinExistence type="predicted"/>
<keyword evidence="1" id="KW-0812">Transmembrane</keyword>
<accession>A0A7S1YS50</accession>
<name>A0A7S1YS50_9STRA</name>
<evidence type="ECO:0000256" key="1">
    <source>
        <dbReference type="SAM" id="Phobius"/>
    </source>
</evidence>
<keyword evidence="1" id="KW-0472">Membrane</keyword>
<gene>
    <name evidence="2" type="ORF">DBRI1063_LOCUS4404</name>
</gene>
<keyword evidence="1" id="KW-1133">Transmembrane helix</keyword>
<organism evidence="2">
    <name type="scientific">Ditylum brightwellii</name>
    <dbReference type="NCBI Taxonomy" id="49249"/>
    <lineage>
        <taxon>Eukaryota</taxon>
        <taxon>Sar</taxon>
        <taxon>Stramenopiles</taxon>
        <taxon>Ochrophyta</taxon>
        <taxon>Bacillariophyta</taxon>
        <taxon>Mediophyceae</taxon>
        <taxon>Lithodesmiophycidae</taxon>
        <taxon>Lithodesmiales</taxon>
        <taxon>Lithodesmiaceae</taxon>
        <taxon>Ditylum</taxon>
    </lineage>
</organism>
<protein>
    <submittedName>
        <fullName evidence="2">Uncharacterized protein</fullName>
    </submittedName>
</protein>